<dbReference type="PANTHER" id="PTHR47295:SF14">
    <property type="entry name" value="OS06G0688300 PROTEIN"/>
    <property type="match status" value="1"/>
</dbReference>
<dbReference type="GeneID" id="105155645"/>
<dbReference type="GO" id="GO:0048046">
    <property type="term" value="C:apoplast"/>
    <property type="evidence" value="ECO:0007669"/>
    <property type="project" value="InterPro"/>
</dbReference>
<evidence type="ECO:0000313" key="3">
    <source>
        <dbReference type="Proteomes" id="UP000504604"/>
    </source>
</evidence>
<dbReference type="InParanoid" id="A0A6I9SLB9"/>
<feature type="signal peptide" evidence="1">
    <location>
        <begin position="1"/>
        <end position="22"/>
    </location>
</feature>
<dbReference type="Proteomes" id="UP000504604">
    <property type="component" value="Linkage group LG2"/>
</dbReference>
<feature type="chain" id="PRO_5027012880" evidence="1">
    <location>
        <begin position="23"/>
        <end position="129"/>
    </location>
</feature>
<dbReference type="Pfam" id="PF03330">
    <property type="entry name" value="DPBB_1"/>
    <property type="match status" value="1"/>
</dbReference>
<protein>
    <submittedName>
        <fullName evidence="4">EG45-like domain containing protein</fullName>
    </submittedName>
</protein>
<sequence length="129" mass="13761">MGPERVIILAVIASSLISMACAVPGIATFSNPTPLPSACYGSQVPSTLFAAVNPDLYNNGTACGRRYRIRCTGPTNENVPQPCRNGEVVVTIVDLCIACQPDQFDLSAEAFSRIADPNAARIRIEYNEA</sequence>
<accession>A0A6I9SLB9</accession>
<dbReference type="CDD" id="cd22269">
    <property type="entry name" value="DPBB_EG45-like"/>
    <property type="match status" value="1"/>
</dbReference>
<dbReference type="InterPro" id="IPR044206">
    <property type="entry name" value="EGC1/2"/>
</dbReference>
<name>A0A6I9SLB9_SESIN</name>
<dbReference type="InterPro" id="IPR007112">
    <property type="entry name" value="Expansin/allergen_DPBB_dom"/>
</dbReference>
<evidence type="ECO:0000259" key="2">
    <source>
        <dbReference type="PROSITE" id="PS50842"/>
    </source>
</evidence>
<dbReference type="PANTHER" id="PTHR47295">
    <property type="entry name" value="EG45-LIKE DOMAIN CONTAINING PROTEIN 1-RELATED"/>
    <property type="match status" value="1"/>
</dbReference>
<dbReference type="PROSITE" id="PS50842">
    <property type="entry name" value="EXPANSIN_EG45"/>
    <property type="match status" value="1"/>
</dbReference>
<keyword evidence="3" id="KW-1185">Reference proteome</keyword>
<dbReference type="KEGG" id="sind:105155645"/>
<dbReference type="InterPro" id="IPR009009">
    <property type="entry name" value="RlpA-like_DPBB"/>
</dbReference>
<dbReference type="GO" id="GO:0009627">
    <property type="term" value="P:systemic acquired resistance"/>
    <property type="evidence" value="ECO:0007669"/>
    <property type="project" value="InterPro"/>
</dbReference>
<organism evidence="3 4">
    <name type="scientific">Sesamum indicum</name>
    <name type="common">Oriental sesame</name>
    <name type="synonym">Sesamum orientale</name>
    <dbReference type="NCBI Taxonomy" id="4182"/>
    <lineage>
        <taxon>Eukaryota</taxon>
        <taxon>Viridiplantae</taxon>
        <taxon>Streptophyta</taxon>
        <taxon>Embryophyta</taxon>
        <taxon>Tracheophyta</taxon>
        <taxon>Spermatophyta</taxon>
        <taxon>Magnoliopsida</taxon>
        <taxon>eudicotyledons</taxon>
        <taxon>Gunneridae</taxon>
        <taxon>Pentapetalae</taxon>
        <taxon>asterids</taxon>
        <taxon>lamiids</taxon>
        <taxon>Lamiales</taxon>
        <taxon>Pedaliaceae</taxon>
        <taxon>Sesamum</taxon>
    </lineage>
</organism>
<dbReference type="PROSITE" id="PS51257">
    <property type="entry name" value="PROKAR_LIPOPROTEIN"/>
    <property type="match status" value="1"/>
</dbReference>
<keyword evidence="1" id="KW-0732">Signal</keyword>
<evidence type="ECO:0000313" key="4">
    <source>
        <dbReference type="RefSeq" id="XP_011069850.1"/>
    </source>
</evidence>
<dbReference type="RefSeq" id="XP_011069850.1">
    <property type="nucleotide sequence ID" value="XM_011071548.2"/>
</dbReference>
<gene>
    <name evidence="4" type="primary">LOC105155645</name>
</gene>
<dbReference type="OrthoDB" id="406505at2759"/>
<dbReference type="AlphaFoldDB" id="A0A6I9SLB9"/>
<dbReference type="SUPFAM" id="SSF50685">
    <property type="entry name" value="Barwin-like endoglucanases"/>
    <property type="match status" value="1"/>
</dbReference>
<dbReference type="Gene3D" id="2.40.40.10">
    <property type="entry name" value="RlpA-like domain"/>
    <property type="match status" value="1"/>
</dbReference>
<dbReference type="SMART" id="SM00837">
    <property type="entry name" value="DPBB_1"/>
    <property type="match status" value="1"/>
</dbReference>
<feature type="domain" description="Expansin-like EG45" evidence="2">
    <location>
        <begin position="18"/>
        <end position="129"/>
    </location>
</feature>
<proteinExistence type="predicted"/>
<evidence type="ECO:0000256" key="1">
    <source>
        <dbReference type="SAM" id="SignalP"/>
    </source>
</evidence>
<reference evidence="4" key="1">
    <citation type="submission" date="2025-08" db="UniProtKB">
        <authorList>
            <consortium name="RefSeq"/>
        </authorList>
    </citation>
    <scope>IDENTIFICATION</scope>
</reference>
<dbReference type="Gramene" id="SIN_1023905.t">
    <property type="protein sequence ID" value="SIN_1023905.t"/>
    <property type="gene ID" value="SIN_1023905"/>
</dbReference>
<dbReference type="InterPro" id="IPR036908">
    <property type="entry name" value="RlpA-like_sf"/>
</dbReference>